<dbReference type="Pfam" id="PF17917">
    <property type="entry name" value="RT_RNaseH"/>
    <property type="match status" value="1"/>
</dbReference>
<keyword evidence="3" id="KW-0540">Nuclease</keyword>
<dbReference type="GO" id="GO:0003964">
    <property type="term" value="F:RNA-directed DNA polymerase activity"/>
    <property type="evidence" value="ECO:0007669"/>
    <property type="project" value="UniProtKB-KW"/>
</dbReference>
<keyword evidence="5" id="KW-0378">Hydrolase</keyword>
<keyword evidence="2" id="KW-0548">Nucleotidyltransferase</keyword>
<evidence type="ECO:0000256" key="5">
    <source>
        <dbReference type="ARBA" id="ARBA00022801"/>
    </source>
</evidence>
<dbReference type="PANTHER" id="PTHR37984">
    <property type="entry name" value="PROTEIN CBG26694"/>
    <property type="match status" value="1"/>
</dbReference>
<gene>
    <name evidence="8" type="ORF">TCAL_03488</name>
</gene>
<dbReference type="GO" id="GO:0003676">
    <property type="term" value="F:nucleic acid binding"/>
    <property type="evidence" value="ECO:0007669"/>
    <property type="project" value="InterPro"/>
</dbReference>
<proteinExistence type="predicted"/>
<dbReference type="STRING" id="6832.A0A553PI18"/>
<evidence type="ECO:0000256" key="4">
    <source>
        <dbReference type="ARBA" id="ARBA00022759"/>
    </source>
</evidence>
<protein>
    <recommendedName>
        <fullName evidence="7">Reverse transcriptase RNase H-like domain-containing protein</fullName>
    </recommendedName>
</protein>
<feature type="domain" description="Reverse transcriptase RNase H-like" evidence="7">
    <location>
        <begin position="53"/>
        <end position="115"/>
    </location>
</feature>
<reference evidence="8 9" key="1">
    <citation type="journal article" date="2018" name="Nat. Ecol. Evol.">
        <title>Genomic signatures of mitonuclear coevolution across populations of Tigriopus californicus.</title>
        <authorList>
            <person name="Barreto F.S."/>
            <person name="Watson E.T."/>
            <person name="Lima T.G."/>
            <person name="Willett C.S."/>
            <person name="Edmands S."/>
            <person name="Li W."/>
            <person name="Burton R.S."/>
        </authorList>
    </citation>
    <scope>NUCLEOTIDE SEQUENCE [LARGE SCALE GENOMIC DNA]</scope>
    <source>
        <strain evidence="8 9">San Diego</strain>
    </source>
</reference>
<dbReference type="InterPro" id="IPR036397">
    <property type="entry name" value="RNaseH_sf"/>
</dbReference>
<keyword evidence="9" id="KW-1185">Reference proteome</keyword>
<evidence type="ECO:0000256" key="6">
    <source>
        <dbReference type="ARBA" id="ARBA00022918"/>
    </source>
</evidence>
<evidence type="ECO:0000256" key="1">
    <source>
        <dbReference type="ARBA" id="ARBA00022679"/>
    </source>
</evidence>
<accession>A0A553PI18</accession>
<dbReference type="SUPFAM" id="SSF53098">
    <property type="entry name" value="Ribonuclease H-like"/>
    <property type="match status" value="1"/>
</dbReference>
<evidence type="ECO:0000313" key="9">
    <source>
        <dbReference type="Proteomes" id="UP000318571"/>
    </source>
</evidence>
<sequence>DVAELQCIPYEEILASRIVANISCKELLSDLIRMQTSTNYEEIKRECLAWESSEQTRYSVGELEALAMQYAISLCRAYLRGLPHFSVIVDHKLLESIANNPNLASVDNPRMQNILEKTVVADVDVVLCRQVCFQEDPDSVLHDLSLDFIIKVTHKDTDYQASAFTLRNTSQHQLNCLPQTHSARTYIKDWNDLSLSAEGLVLKNSNGIFVPPGARQIVLHLLHVSHQGHGMGNQIRQMVEECDTCQKYRPCQRQETLIYEHDAEYPFQTISVDLFKYGGLLNAGQTIRELKAIFVTCGVPVKLQSNGGLQFASAEFQDFCLTFVIVSSISSAHYAQSNGHAEAAVKAMKLLVKKCWINGHFNMDHFHLALANGKTLPEPQTAKHLHNGSLVEFSEV</sequence>
<evidence type="ECO:0000313" key="8">
    <source>
        <dbReference type="EMBL" id="TRY77315.1"/>
    </source>
</evidence>
<feature type="non-terminal residue" evidence="8">
    <location>
        <position position="1"/>
    </location>
</feature>
<dbReference type="GO" id="GO:0016787">
    <property type="term" value="F:hydrolase activity"/>
    <property type="evidence" value="ECO:0007669"/>
    <property type="project" value="UniProtKB-KW"/>
</dbReference>
<dbReference type="PANTHER" id="PTHR37984:SF7">
    <property type="entry name" value="INTEGRASE CATALYTIC DOMAIN-CONTAINING PROTEIN"/>
    <property type="match status" value="1"/>
</dbReference>
<dbReference type="GO" id="GO:0004519">
    <property type="term" value="F:endonuclease activity"/>
    <property type="evidence" value="ECO:0007669"/>
    <property type="project" value="UniProtKB-KW"/>
</dbReference>
<dbReference type="EMBL" id="VCGU01000004">
    <property type="protein sequence ID" value="TRY77315.1"/>
    <property type="molecule type" value="Genomic_DNA"/>
</dbReference>
<dbReference type="Gene3D" id="3.30.420.10">
    <property type="entry name" value="Ribonuclease H-like superfamily/Ribonuclease H"/>
    <property type="match status" value="1"/>
</dbReference>
<organism evidence="8 9">
    <name type="scientific">Tigriopus californicus</name>
    <name type="common">Marine copepod</name>
    <dbReference type="NCBI Taxonomy" id="6832"/>
    <lineage>
        <taxon>Eukaryota</taxon>
        <taxon>Metazoa</taxon>
        <taxon>Ecdysozoa</taxon>
        <taxon>Arthropoda</taxon>
        <taxon>Crustacea</taxon>
        <taxon>Multicrustacea</taxon>
        <taxon>Hexanauplia</taxon>
        <taxon>Copepoda</taxon>
        <taxon>Harpacticoida</taxon>
        <taxon>Harpacticidae</taxon>
        <taxon>Tigriopus</taxon>
    </lineage>
</organism>
<dbReference type="AlphaFoldDB" id="A0A553PI18"/>
<evidence type="ECO:0000256" key="3">
    <source>
        <dbReference type="ARBA" id="ARBA00022722"/>
    </source>
</evidence>
<dbReference type="InterPro" id="IPR012337">
    <property type="entry name" value="RNaseH-like_sf"/>
</dbReference>
<dbReference type="Proteomes" id="UP000318571">
    <property type="component" value="Chromosome 5"/>
</dbReference>
<dbReference type="InterPro" id="IPR050951">
    <property type="entry name" value="Retrovirus_Pol_polyprotein"/>
</dbReference>
<keyword evidence="4" id="KW-0255">Endonuclease</keyword>
<comment type="caution">
    <text evidence="8">The sequence shown here is derived from an EMBL/GenBank/DDBJ whole genome shotgun (WGS) entry which is preliminary data.</text>
</comment>
<name>A0A553PI18_TIGCA</name>
<dbReference type="InterPro" id="IPR041373">
    <property type="entry name" value="RT_RNaseH"/>
</dbReference>
<keyword evidence="1" id="KW-0808">Transferase</keyword>
<evidence type="ECO:0000256" key="2">
    <source>
        <dbReference type="ARBA" id="ARBA00022695"/>
    </source>
</evidence>
<evidence type="ECO:0000259" key="7">
    <source>
        <dbReference type="Pfam" id="PF17917"/>
    </source>
</evidence>
<keyword evidence="6" id="KW-0695">RNA-directed DNA polymerase</keyword>